<keyword evidence="3" id="KW-1185">Reference proteome</keyword>
<feature type="region of interest" description="Disordered" evidence="1">
    <location>
        <begin position="1"/>
        <end position="35"/>
    </location>
</feature>
<evidence type="ECO:0000313" key="3">
    <source>
        <dbReference type="Proteomes" id="UP000800094"/>
    </source>
</evidence>
<dbReference type="GeneID" id="54587328"/>
<name>A0A6A6HZ70_9PLEO</name>
<sequence length="95" mass="10735">MANQGTIPESQRDKSGVNRSQNASEREPGFQIGDEVKMVVTQPCPDGNTRTFHKSFLVADSRPNQSHWEYQLKDPFTGGLWQGGKWFLETNLRPA</sequence>
<accession>A0A6A6HZ70</accession>
<dbReference type="EMBL" id="ML987206">
    <property type="protein sequence ID" value="KAF2242913.1"/>
    <property type="molecule type" value="Genomic_DNA"/>
</dbReference>
<organism evidence="2 3">
    <name type="scientific">Trematosphaeria pertusa</name>
    <dbReference type="NCBI Taxonomy" id="390896"/>
    <lineage>
        <taxon>Eukaryota</taxon>
        <taxon>Fungi</taxon>
        <taxon>Dikarya</taxon>
        <taxon>Ascomycota</taxon>
        <taxon>Pezizomycotina</taxon>
        <taxon>Dothideomycetes</taxon>
        <taxon>Pleosporomycetidae</taxon>
        <taxon>Pleosporales</taxon>
        <taxon>Massarineae</taxon>
        <taxon>Trematosphaeriaceae</taxon>
        <taxon>Trematosphaeria</taxon>
    </lineage>
</organism>
<evidence type="ECO:0000313" key="2">
    <source>
        <dbReference type="EMBL" id="KAF2242913.1"/>
    </source>
</evidence>
<dbReference type="Proteomes" id="UP000800094">
    <property type="component" value="Unassembled WGS sequence"/>
</dbReference>
<dbReference type="RefSeq" id="XP_033677917.1">
    <property type="nucleotide sequence ID" value="XM_033833998.1"/>
</dbReference>
<dbReference type="OrthoDB" id="3559580at2759"/>
<evidence type="ECO:0000256" key="1">
    <source>
        <dbReference type="SAM" id="MobiDB-lite"/>
    </source>
</evidence>
<proteinExistence type="predicted"/>
<protein>
    <submittedName>
        <fullName evidence="2">Uncharacterized protein</fullName>
    </submittedName>
</protein>
<reference evidence="2" key="1">
    <citation type="journal article" date="2020" name="Stud. Mycol.">
        <title>101 Dothideomycetes genomes: a test case for predicting lifestyles and emergence of pathogens.</title>
        <authorList>
            <person name="Haridas S."/>
            <person name="Albert R."/>
            <person name="Binder M."/>
            <person name="Bloem J."/>
            <person name="Labutti K."/>
            <person name="Salamov A."/>
            <person name="Andreopoulos B."/>
            <person name="Baker S."/>
            <person name="Barry K."/>
            <person name="Bills G."/>
            <person name="Bluhm B."/>
            <person name="Cannon C."/>
            <person name="Castanera R."/>
            <person name="Culley D."/>
            <person name="Daum C."/>
            <person name="Ezra D."/>
            <person name="Gonzalez J."/>
            <person name="Henrissat B."/>
            <person name="Kuo A."/>
            <person name="Liang C."/>
            <person name="Lipzen A."/>
            <person name="Lutzoni F."/>
            <person name="Magnuson J."/>
            <person name="Mondo S."/>
            <person name="Nolan M."/>
            <person name="Ohm R."/>
            <person name="Pangilinan J."/>
            <person name="Park H.-J."/>
            <person name="Ramirez L."/>
            <person name="Alfaro M."/>
            <person name="Sun H."/>
            <person name="Tritt A."/>
            <person name="Yoshinaga Y."/>
            <person name="Zwiers L.-H."/>
            <person name="Turgeon B."/>
            <person name="Goodwin S."/>
            <person name="Spatafora J."/>
            <person name="Crous P."/>
            <person name="Grigoriev I."/>
        </authorList>
    </citation>
    <scope>NUCLEOTIDE SEQUENCE</scope>
    <source>
        <strain evidence="2">CBS 122368</strain>
    </source>
</reference>
<dbReference type="AlphaFoldDB" id="A0A6A6HZ70"/>
<gene>
    <name evidence="2" type="ORF">BU26DRAFT_570340</name>
</gene>